<evidence type="ECO:0000313" key="13">
    <source>
        <dbReference type="Proteomes" id="UP000601768"/>
    </source>
</evidence>
<evidence type="ECO:0000256" key="6">
    <source>
        <dbReference type="ARBA" id="ARBA00023186"/>
    </source>
</evidence>
<comment type="caution">
    <text evidence="12">The sequence shown here is derived from an EMBL/GenBank/DDBJ whole genome shotgun (WGS) entry which is preliminary data.</text>
</comment>
<feature type="domain" description="PPIase FKBP-type" evidence="11">
    <location>
        <begin position="6"/>
        <end position="91"/>
    </location>
</feature>
<dbReference type="GO" id="GO:0005737">
    <property type="term" value="C:cytoplasm"/>
    <property type="evidence" value="ECO:0007669"/>
    <property type="project" value="UniProtKB-SubCell"/>
</dbReference>
<keyword evidence="7 9" id="KW-0413">Isomerase</keyword>
<dbReference type="GO" id="GO:0003755">
    <property type="term" value="F:peptidyl-prolyl cis-trans isomerase activity"/>
    <property type="evidence" value="ECO:0007669"/>
    <property type="project" value="UniProtKB-UniRule"/>
</dbReference>
<sequence>MKISNNSVVTMHFTVSSADGVQIDSSRNGEPMQYIHGTGYLIQGLEDAMIGKQAGDAMQLDVEPEKAYGERHDQLVQAVPKNMFEGMEVEVGMQFRAGTDEGEQSVTVIDVTEDEVVVDGNHPLAGIPLSFDVEILEVREATADELAHGHVHSAGGCGHQH</sequence>
<evidence type="ECO:0000256" key="10">
    <source>
        <dbReference type="RuleBase" id="RU003915"/>
    </source>
</evidence>
<evidence type="ECO:0000256" key="7">
    <source>
        <dbReference type="ARBA" id="ARBA00023235"/>
    </source>
</evidence>
<name>A0A8J6IW97_9ALTE</name>
<keyword evidence="6" id="KW-0143">Chaperone</keyword>
<comment type="subcellular location">
    <subcellularLocation>
        <location evidence="2">Cytoplasm</location>
    </subcellularLocation>
</comment>
<evidence type="ECO:0000256" key="1">
    <source>
        <dbReference type="ARBA" id="ARBA00000971"/>
    </source>
</evidence>
<evidence type="ECO:0000313" key="12">
    <source>
        <dbReference type="EMBL" id="MBC3766875.1"/>
    </source>
</evidence>
<dbReference type="Proteomes" id="UP000601768">
    <property type="component" value="Unassembled WGS sequence"/>
</dbReference>
<evidence type="ECO:0000256" key="9">
    <source>
        <dbReference type="PROSITE-ProRule" id="PRU00277"/>
    </source>
</evidence>
<dbReference type="AlphaFoldDB" id="A0A8J6IW97"/>
<dbReference type="InterPro" id="IPR001179">
    <property type="entry name" value="PPIase_FKBP_dom"/>
</dbReference>
<evidence type="ECO:0000256" key="4">
    <source>
        <dbReference type="ARBA" id="ARBA00022490"/>
    </source>
</evidence>
<dbReference type="Gene3D" id="3.10.50.40">
    <property type="match status" value="1"/>
</dbReference>
<dbReference type="RefSeq" id="WP_186507401.1">
    <property type="nucleotide sequence ID" value="NZ_JACNEP010000011.1"/>
</dbReference>
<evidence type="ECO:0000256" key="3">
    <source>
        <dbReference type="ARBA" id="ARBA00006577"/>
    </source>
</evidence>
<reference evidence="12" key="2">
    <citation type="submission" date="2020-08" db="EMBL/GenBank/DDBJ databases">
        <authorList>
            <person name="Lai Q."/>
        </authorList>
    </citation>
    <scope>NUCLEOTIDE SEQUENCE</scope>
    <source>
        <strain evidence="12">S27-2</strain>
    </source>
</reference>
<protein>
    <recommendedName>
        <fullName evidence="10">Peptidyl-prolyl cis-trans isomerase</fullName>
        <ecNumber evidence="10">5.2.1.8</ecNumber>
    </recommendedName>
</protein>
<dbReference type="PANTHER" id="PTHR47861:SF3">
    <property type="entry name" value="FKBP-TYPE PEPTIDYL-PROLYL CIS-TRANS ISOMERASE SLYD"/>
    <property type="match status" value="1"/>
</dbReference>
<reference evidence="12" key="1">
    <citation type="journal article" date="2018" name="Int. J. Syst. Evol. Microbiol.">
        <title>Neptunicella marina gen. nov., sp. nov., isolated from surface seawater.</title>
        <authorList>
            <person name="Liu X."/>
            <person name="Lai Q."/>
            <person name="Du Y."/>
            <person name="Zhang X."/>
            <person name="Liu Z."/>
            <person name="Sun F."/>
            <person name="Shao Z."/>
        </authorList>
    </citation>
    <scope>NUCLEOTIDE SEQUENCE</scope>
    <source>
        <strain evidence="12">S27-2</strain>
    </source>
</reference>
<keyword evidence="13" id="KW-1185">Reference proteome</keyword>
<dbReference type="InterPro" id="IPR046357">
    <property type="entry name" value="PPIase_dom_sf"/>
</dbReference>
<dbReference type="PROSITE" id="PS50059">
    <property type="entry name" value="FKBP_PPIASE"/>
    <property type="match status" value="1"/>
</dbReference>
<accession>A0A8J6IW97</accession>
<evidence type="ECO:0000256" key="5">
    <source>
        <dbReference type="ARBA" id="ARBA00023110"/>
    </source>
</evidence>
<dbReference type="PANTHER" id="PTHR47861">
    <property type="entry name" value="FKBP-TYPE PEPTIDYL-PROLYL CIS-TRANS ISOMERASE SLYD"/>
    <property type="match status" value="1"/>
</dbReference>
<evidence type="ECO:0000256" key="8">
    <source>
        <dbReference type="ARBA" id="ARBA00037071"/>
    </source>
</evidence>
<dbReference type="EC" id="5.2.1.8" evidence="10"/>
<comment type="function">
    <text evidence="8">Also involved in hydrogenase metallocenter assembly, probably by participating in the nickel insertion step. This function in hydrogenase biosynthesis requires chaperone activity and the presence of the metal-binding domain, but not PPIase activity.</text>
</comment>
<proteinExistence type="inferred from homology"/>
<dbReference type="Pfam" id="PF00254">
    <property type="entry name" value="FKBP_C"/>
    <property type="match status" value="1"/>
</dbReference>
<organism evidence="12 13">
    <name type="scientific">Neptunicella marina</name>
    <dbReference type="NCBI Taxonomy" id="2125989"/>
    <lineage>
        <taxon>Bacteria</taxon>
        <taxon>Pseudomonadati</taxon>
        <taxon>Pseudomonadota</taxon>
        <taxon>Gammaproteobacteria</taxon>
        <taxon>Alteromonadales</taxon>
        <taxon>Alteromonadaceae</taxon>
        <taxon>Neptunicella</taxon>
    </lineage>
</organism>
<gene>
    <name evidence="12" type="ORF">H8B19_13395</name>
</gene>
<dbReference type="GO" id="GO:0042026">
    <property type="term" value="P:protein refolding"/>
    <property type="evidence" value="ECO:0007669"/>
    <property type="project" value="UniProtKB-ARBA"/>
</dbReference>
<comment type="catalytic activity">
    <reaction evidence="1 9 10">
        <text>[protein]-peptidylproline (omega=180) = [protein]-peptidylproline (omega=0)</text>
        <dbReference type="Rhea" id="RHEA:16237"/>
        <dbReference type="Rhea" id="RHEA-COMP:10747"/>
        <dbReference type="Rhea" id="RHEA-COMP:10748"/>
        <dbReference type="ChEBI" id="CHEBI:83833"/>
        <dbReference type="ChEBI" id="CHEBI:83834"/>
        <dbReference type="EC" id="5.2.1.8"/>
    </reaction>
</comment>
<dbReference type="EMBL" id="JACNEP010000011">
    <property type="protein sequence ID" value="MBC3766875.1"/>
    <property type="molecule type" value="Genomic_DNA"/>
</dbReference>
<dbReference type="SUPFAM" id="SSF54534">
    <property type="entry name" value="FKBP-like"/>
    <property type="match status" value="1"/>
</dbReference>
<evidence type="ECO:0000256" key="2">
    <source>
        <dbReference type="ARBA" id="ARBA00004496"/>
    </source>
</evidence>
<evidence type="ECO:0000259" key="11">
    <source>
        <dbReference type="PROSITE" id="PS50059"/>
    </source>
</evidence>
<keyword evidence="4" id="KW-0963">Cytoplasm</keyword>
<keyword evidence="5 9" id="KW-0697">Rotamase</keyword>
<comment type="similarity">
    <text evidence="3 10">Belongs to the FKBP-type PPIase family.</text>
</comment>